<dbReference type="GO" id="GO:0042597">
    <property type="term" value="C:periplasmic space"/>
    <property type="evidence" value="ECO:0007669"/>
    <property type="project" value="UniProtKB-SubCell"/>
</dbReference>
<dbReference type="InterPro" id="IPR017585">
    <property type="entry name" value="SAF_FlgA"/>
</dbReference>
<dbReference type="CDD" id="cd11614">
    <property type="entry name" value="SAF_CpaB_FlgA_like"/>
    <property type="match status" value="1"/>
</dbReference>
<dbReference type="SMART" id="SM00858">
    <property type="entry name" value="SAF"/>
    <property type="match status" value="1"/>
</dbReference>
<comment type="subcellular location">
    <subcellularLocation>
        <location evidence="1 4">Periplasm</location>
    </subcellularLocation>
</comment>
<dbReference type="InterPro" id="IPR041231">
    <property type="entry name" value="FlgA_N"/>
</dbReference>
<dbReference type="Gene3D" id="2.30.30.760">
    <property type="match status" value="1"/>
</dbReference>
<dbReference type="Pfam" id="PF17656">
    <property type="entry name" value="ChapFlgA_N"/>
    <property type="match status" value="1"/>
</dbReference>
<dbReference type="AlphaFoldDB" id="A0A972J841"/>
<evidence type="ECO:0000256" key="3">
    <source>
        <dbReference type="ARBA" id="ARBA00022764"/>
    </source>
</evidence>
<evidence type="ECO:0000256" key="4">
    <source>
        <dbReference type="RuleBase" id="RU362063"/>
    </source>
</evidence>
<keyword evidence="3 4" id="KW-0574">Periplasm</keyword>
<evidence type="ECO:0000313" key="6">
    <source>
        <dbReference type="EMBL" id="NMG02934.1"/>
    </source>
</evidence>
<keyword evidence="6" id="KW-0969">Cilium</keyword>
<comment type="caution">
    <text evidence="6">The sequence shown here is derived from an EMBL/GenBank/DDBJ whole genome shotgun (WGS) entry which is preliminary data.</text>
</comment>
<keyword evidence="6" id="KW-0282">Flagellum</keyword>
<sequence length="231" mass="24195">MKVHAAPLLATAVAHLLTAGAVHAHQPPEPVEALATEFLHAQASGLPGDISIEVGQLDRANQLPPCASLQPFLPPGTRAWGQISVGVRCDSPVVWTVYLPARVSAVTDYLVAARPIRPGQIIGPEDLRLERGDLAAQPPGALTDMARAIGHHARFAVGAGNTLRAEMLRLPPAVQQGQTVKVIGSGAGFRVSNEGRALNRAGEGESVRVRLPNGQVVTGVARAEGVVEVRF</sequence>
<dbReference type="PANTHER" id="PTHR36307:SF1">
    <property type="entry name" value="FLAGELLA BASAL BODY P-RING FORMATION PROTEIN FLGA"/>
    <property type="match status" value="1"/>
</dbReference>
<dbReference type="GO" id="GO:0044780">
    <property type="term" value="P:bacterial-type flagellum assembly"/>
    <property type="evidence" value="ECO:0007669"/>
    <property type="project" value="InterPro"/>
</dbReference>
<dbReference type="PANTHER" id="PTHR36307">
    <property type="entry name" value="FLAGELLA BASAL BODY P-RING FORMATION PROTEIN FLGA"/>
    <property type="match status" value="1"/>
</dbReference>
<organism evidence="6 7">
    <name type="scientific">Azoarcus taiwanensis</name>
    <dbReference type="NCBI Taxonomy" id="666964"/>
    <lineage>
        <taxon>Bacteria</taxon>
        <taxon>Pseudomonadati</taxon>
        <taxon>Pseudomonadota</taxon>
        <taxon>Betaproteobacteria</taxon>
        <taxon>Rhodocyclales</taxon>
        <taxon>Zoogloeaceae</taxon>
        <taxon>Azoarcus</taxon>
    </lineage>
</organism>
<dbReference type="Proteomes" id="UP000599523">
    <property type="component" value="Unassembled WGS sequence"/>
</dbReference>
<evidence type="ECO:0000313" key="7">
    <source>
        <dbReference type="Proteomes" id="UP000599523"/>
    </source>
</evidence>
<dbReference type="EMBL" id="WTVM01000037">
    <property type="protein sequence ID" value="NMG02934.1"/>
    <property type="molecule type" value="Genomic_DNA"/>
</dbReference>
<keyword evidence="2 4" id="KW-0732">Signal</keyword>
<reference evidence="6" key="1">
    <citation type="submission" date="2019-12" db="EMBL/GenBank/DDBJ databases">
        <title>Comparative genomics gives insights into the taxonomy of the Azoarcus-Aromatoleum group and reveals separate origins of nif in the plant-associated Azoarcus and non-plant-associated Aromatoleum sub-groups.</title>
        <authorList>
            <person name="Lafos M."/>
            <person name="Maluk M."/>
            <person name="Batista M."/>
            <person name="Junghare M."/>
            <person name="Carmona M."/>
            <person name="Faoro H."/>
            <person name="Cruz L.M."/>
            <person name="Battistoni F."/>
            <person name="De Souza E."/>
            <person name="Pedrosa F."/>
            <person name="Chen W.-M."/>
            <person name="Poole P.S."/>
            <person name="Dixon R.A."/>
            <person name="James E.K."/>
        </authorList>
    </citation>
    <scope>NUCLEOTIDE SEQUENCE</scope>
    <source>
        <strain evidence="6">NSC3</strain>
    </source>
</reference>
<feature type="domain" description="SAF" evidence="5">
    <location>
        <begin position="107"/>
        <end position="169"/>
    </location>
</feature>
<keyword evidence="4" id="KW-1005">Bacterial flagellum biogenesis</keyword>
<dbReference type="Gene3D" id="3.90.1210.10">
    <property type="entry name" value="Antifreeze-like/N-acetylneuraminic acid synthase C-terminal domain"/>
    <property type="match status" value="1"/>
</dbReference>
<protein>
    <recommendedName>
        <fullName evidence="4">Flagella basal body P-ring formation protein FlgA</fullName>
    </recommendedName>
</protein>
<evidence type="ECO:0000259" key="5">
    <source>
        <dbReference type="SMART" id="SM00858"/>
    </source>
</evidence>
<keyword evidence="6" id="KW-0966">Cell projection</keyword>
<evidence type="ECO:0000256" key="2">
    <source>
        <dbReference type="ARBA" id="ARBA00022729"/>
    </source>
</evidence>
<proteinExistence type="inferred from homology"/>
<comment type="function">
    <text evidence="4">Involved in the assembly process of the P-ring formation. It may associate with FlgF on the rod constituting a structure essential for the P-ring assembly or may act as a modulator protein for the P-ring assembly.</text>
</comment>
<comment type="similarity">
    <text evidence="4">Belongs to the FlgA family.</text>
</comment>
<feature type="signal peptide" evidence="4">
    <location>
        <begin position="1"/>
        <end position="24"/>
    </location>
</feature>
<dbReference type="RefSeq" id="WP_168987700.1">
    <property type="nucleotide sequence ID" value="NZ_CAWPHM010000261.1"/>
</dbReference>
<accession>A0A972J841</accession>
<dbReference type="InterPro" id="IPR039246">
    <property type="entry name" value="Flagellar_FlgA"/>
</dbReference>
<dbReference type="NCBIfam" id="TIGR03170">
    <property type="entry name" value="flgA_cterm"/>
    <property type="match status" value="1"/>
</dbReference>
<gene>
    <name evidence="6" type="primary">flgA</name>
    <name evidence="6" type="ORF">GPA21_08100</name>
</gene>
<dbReference type="InterPro" id="IPR013974">
    <property type="entry name" value="SAF"/>
</dbReference>
<feature type="chain" id="PRO_5038169617" description="Flagella basal body P-ring formation protein FlgA" evidence="4">
    <location>
        <begin position="25"/>
        <end position="231"/>
    </location>
</feature>
<name>A0A972J841_9RHOO</name>
<dbReference type="Pfam" id="PF13144">
    <property type="entry name" value="ChapFlgA"/>
    <property type="match status" value="1"/>
</dbReference>
<keyword evidence="7" id="KW-1185">Reference proteome</keyword>
<evidence type="ECO:0000256" key="1">
    <source>
        <dbReference type="ARBA" id="ARBA00004418"/>
    </source>
</evidence>